<proteinExistence type="predicted"/>
<sequence length="136" mass="14869">MDALSQDKVEFVISMAREVGEAAPAIIGAELADDSEPQHYSELTLAAQAENSGNEYFAGDSAYQEFKSTIASMNIEERSELVALLWLGRGTYVKSEWGNAVADAREASNDHTADYLLRTPLLPDYLTEGLAMMTDD</sequence>
<dbReference type="InterPro" id="IPR022254">
    <property type="entry name" value="DUF3775"/>
</dbReference>
<evidence type="ECO:0000313" key="1">
    <source>
        <dbReference type="EMBL" id="VAV95156.1"/>
    </source>
</evidence>
<evidence type="ECO:0008006" key="2">
    <source>
        <dbReference type="Google" id="ProtNLM"/>
    </source>
</evidence>
<dbReference type="AlphaFoldDB" id="A0A3B0S2S9"/>
<gene>
    <name evidence="1" type="ORF">MNBD_ALPHA02-1558</name>
</gene>
<name>A0A3B0S2S9_9ZZZZ</name>
<organism evidence="1">
    <name type="scientific">hydrothermal vent metagenome</name>
    <dbReference type="NCBI Taxonomy" id="652676"/>
    <lineage>
        <taxon>unclassified sequences</taxon>
        <taxon>metagenomes</taxon>
        <taxon>ecological metagenomes</taxon>
    </lineage>
</organism>
<accession>A0A3B0S2S9</accession>
<dbReference type="EMBL" id="UOED01000096">
    <property type="protein sequence ID" value="VAV95156.1"/>
    <property type="molecule type" value="Genomic_DNA"/>
</dbReference>
<reference evidence="1" key="1">
    <citation type="submission" date="2018-06" db="EMBL/GenBank/DDBJ databases">
        <authorList>
            <person name="Zhirakovskaya E."/>
        </authorList>
    </citation>
    <scope>NUCLEOTIDE SEQUENCE</scope>
</reference>
<protein>
    <recommendedName>
        <fullName evidence="2">DUF3775 domain-containing protein</fullName>
    </recommendedName>
</protein>
<dbReference type="Pfam" id="PF12616">
    <property type="entry name" value="DUF3775"/>
    <property type="match status" value="1"/>
</dbReference>